<gene>
    <name evidence="6" type="ORF">FUG_LOCUS331656</name>
</gene>
<name>A0A4E9DYZ5_GIBZA</name>
<dbReference type="Gene3D" id="1.20.58.340">
    <property type="entry name" value="Magnesium transport protein CorA, transmembrane region"/>
    <property type="match status" value="1"/>
</dbReference>
<dbReference type="GO" id="GO:0046873">
    <property type="term" value="F:metal ion transmembrane transporter activity"/>
    <property type="evidence" value="ECO:0007669"/>
    <property type="project" value="InterPro"/>
</dbReference>
<proteinExistence type="predicted"/>
<dbReference type="InterPro" id="IPR002523">
    <property type="entry name" value="MgTranspt_CorA/ZnTranspt_ZntB"/>
</dbReference>
<reference evidence="6" key="1">
    <citation type="submission" date="2019-04" db="EMBL/GenBank/DDBJ databases">
        <authorList>
            <person name="Melise S."/>
            <person name="Noan J."/>
            <person name="Okalmin O."/>
        </authorList>
    </citation>
    <scope>NUCLEOTIDE SEQUENCE</scope>
    <source>
        <strain evidence="6">FN9</strain>
    </source>
</reference>
<sequence>MNAPQCFVDEVTRPVQLVTITAHASENSVAVLSYQLSTVEQLRSFVSRDNHPTYLISICQRHSFGRLHITEPMLSFLVDNFNLGPALWDLSSCFYDKSDNFEGSVCMPFTVSRDGANIEVVYSIRYPELKSNPDNWVIRHTGIYQKFITEACQSLIIIFNPLPDSKFNQNAKDWIFKNPKTAKSHRFWIHEHLFHTYLSQWRCYNAYLERTLIPIANDGISSFIEDLTEADYEHLPSLAYLESRLLEIPVLISASDDVLVGLCSLCQDRRYNTGTRARGIARASQSQFEQFRRNCAAYTRVSYCLQRRAEKITQLLTNTLSFREQFNAKAQNETMLRLNRSAIFITTLTLLYLPPSFVATFFGMNFFNVDEDTNQTTVTPMIWIFVLCSIILTVGTFVYYRFLLDRNLFRNMGPRYTAVKKLILVVGHGDLAGIRGVTRVGSLRPCTYVRGGP</sequence>
<keyword evidence="2 5" id="KW-0812">Transmembrane</keyword>
<feature type="transmembrane region" description="Helical" evidence="5">
    <location>
        <begin position="342"/>
        <end position="362"/>
    </location>
</feature>
<evidence type="ECO:0000256" key="5">
    <source>
        <dbReference type="SAM" id="Phobius"/>
    </source>
</evidence>
<evidence type="ECO:0000256" key="1">
    <source>
        <dbReference type="ARBA" id="ARBA00004141"/>
    </source>
</evidence>
<dbReference type="AlphaFoldDB" id="A0A4E9DYZ5"/>
<keyword evidence="3 5" id="KW-1133">Transmembrane helix</keyword>
<protein>
    <submittedName>
        <fullName evidence="6">Uncharacterized protein</fullName>
    </submittedName>
</protein>
<dbReference type="InterPro" id="IPR045863">
    <property type="entry name" value="CorA_TM1_TM2"/>
</dbReference>
<dbReference type="SUPFAM" id="SSF144083">
    <property type="entry name" value="Magnesium transport protein CorA, transmembrane region"/>
    <property type="match status" value="1"/>
</dbReference>
<evidence type="ECO:0000256" key="4">
    <source>
        <dbReference type="ARBA" id="ARBA00023136"/>
    </source>
</evidence>
<comment type="subcellular location">
    <subcellularLocation>
        <location evidence="1">Membrane</location>
        <topology evidence="1">Multi-pass membrane protein</topology>
    </subcellularLocation>
</comment>
<dbReference type="EMBL" id="CAAKMV010000137">
    <property type="protein sequence ID" value="VIO59075.1"/>
    <property type="molecule type" value="Genomic_DNA"/>
</dbReference>
<evidence type="ECO:0000313" key="6">
    <source>
        <dbReference type="EMBL" id="VIO59075.1"/>
    </source>
</evidence>
<feature type="transmembrane region" description="Helical" evidence="5">
    <location>
        <begin position="382"/>
        <end position="402"/>
    </location>
</feature>
<organism evidence="6">
    <name type="scientific">Gibberella zeae</name>
    <name type="common">Wheat head blight fungus</name>
    <name type="synonym">Fusarium graminearum</name>
    <dbReference type="NCBI Taxonomy" id="5518"/>
    <lineage>
        <taxon>Eukaryota</taxon>
        <taxon>Fungi</taxon>
        <taxon>Dikarya</taxon>
        <taxon>Ascomycota</taxon>
        <taxon>Pezizomycotina</taxon>
        <taxon>Sordariomycetes</taxon>
        <taxon>Hypocreomycetidae</taxon>
        <taxon>Hypocreales</taxon>
        <taxon>Nectriaceae</taxon>
        <taxon>Fusarium</taxon>
    </lineage>
</organism>
<dbReference type="GO" id="GO:0016020">
    <property type="term" value="C:membrane"/>
    <property type="evidence" value="ECO:0007669"/>
    <property type="project" value="UniProtKB-SubCell"/>
</dbReference>
<accession>A0A4E9DYZ5</accession>
<evidence type="ECO:0000256" key="3">
    <source>
        <dbReference type="ARBA" id="ARBA00022989"/>
    </source>
</evidence>
<keyword evidence="4 5" id="KW-0472">Membrane</keyword>
<dbReference type="Pfam" id="PF01544">
    <property type="entry name" value="CorA"/>
    <property type="match status" value="1"/>
</dbReference>
<evidence type="ECO:0000256" key="2">
    <source>
        <dbReference type="ARBA" id="ARBA00022692"/>
    </source>
</evidence>